<protein>
    <submittedName>
        <fullName evidence="3">DmX-like protein 2</fullName>
    </submittedName>
</protein>
<evidence type="ECO:0000313" key="3">
    <source>
        <dbReference type="RefSeq" id="XP_014674315.1"/>
    </source>
</evidence>
<feature type="region of interest" description="Disordered" evidence="1">
    <location>
        <begin position="176"/>
        <end position="216"/>
    </location>
</feature>
<accession>A0ABM1EQ44</accession>
<dbReference type="InterPro" id="IPR052208">
    <property type="entry name" value="DmX-like/RAVE_component"/>
</dbReference>
<dbReference type="PANTHER" id="PTHR13950">
    <property type="entry name" value="RABCONNECTIN-RELATED"/>
    <property type="match status" value="1"/>
</dbReference>
<sequence>MCFCSELILWKVDTVGPLSKSGGIKELARLNSPEISAFSNVAWVPTLLPSTSLGSMSNSSSAVFVVSDGTTLRLYQAVIDARSMLQEIQKQTQRRRYHSAASAASYASASSGEERKHSLLLDNPYHIASQQSAVRPGCLIQLDSISDAKRSHDVTSPYPGTKVFNYYVPDTNIMQEDDAVSNPSSSRGSSPTGLRPGSPPLTFPRSTTPTAQMSSAKLSITTTKVCSQKLHLPRNVEVLDATAAAGHLSSSSIYPACFAPYLVTIACSDGTVRFLKCEMGFTAGDDVAAATAEQPSFEWKEWDMMTSTSASSEIYLAGQPLAVRCAYSGRIACAFKMNETTIPGPLSDDGVGHTRKTVDVAVAIYECESTGGAEWVLEDTIELRRVRIPAAADVRHDVDLNFLSRSKQMSMVRSVENFERLFQSHVADYEKDNLHEFIHKTLTRRLSVPSMATLHNIRKAVFAIKDQGLLQQKCCVQLDWVSTEDGSHILCVGVGNEINLYAPVSSEIATANMRAMQEKNVSVQQKPRPMLQRSSSVAAQNYTSVDVIHWMRLHTIGLTTADGLPPLPMAMSFVRDGLLVVGMDNEMQVFSQWKPEDQTQASLEMETHKLDDHVDIKSVTTTSFQSAMSSRTNSVLKLSSMVGSSSGSSGGDARRKKRCGDYSDLFEFGDDGGGGGEDDDTFLVGSPGRVRMKSGSTPVHPNYFGPFQVQLLTKYLTHTLLPGLTSLDQMHLLAMADTVASTDADRYGTTQTADKKSAESYSGMGLGGGGGGYAAVTAVSTGTDTIDDCGLRFLLAMRQYTYLQRSLPPVHRAQLQQMGLSTAMFAWALHSEAQ</sequence>
<dbReference type="PANTHER" id="PTHR13950:SF9">
    <property type="entry name" value="RABCONNECTIN-3A"/>
    <property type="match status" value="1"/>
</dbReference>
<organism evidence="2 3">
    <name type="scientific">Priapulus caudatus</name>
    <name type="common">Priapulid worm</name>
    <dbReference type="NCBI Taxonomy" id="37621"/>
    <lineage>
        <taxon>Eukaryota</taxon>
        <taxon>Metazoa</taxon>
        <taxon>Ecdysozoa</taxon>
        <taxon>Scalidophora</taxon>
        <taxon>Priapulida</taxon>
        <taxon>Priapulimorpha</taxon>
        <taxon>Priapulimorphida</taxon>
        <taxon>Priapulidae</taxon>
        <taxon>Priapulus</taxon>
    </lineage>
</organism>
<dbReference type="RefSeq" id="XP_014674315.1">
    <property type="nucleotide sequence ID" value="XM_014818829.1"/>
</dbReference>
<evidence type="ECO:0000313" key="2">
    <source>
        <dbReference type="Proteomes" id="UP000695022"/>
    </source>
</evidence>
<name>A0ABM1EQ44_PRICU</name>
<feature type="compositionally biased region" description="Low complexity" evidence="1">
    <location>
        <begin position="183"/>
        <end position="196"/>
    </location>
</feature>
<dbReference type="Proteomes" id="UP000695022">
    <property type="component" value="Unplaced"/>
</dbReference>
<dbReference type="GeneID" id="106814516"/>
<evidence type="ECO:0000256" key="1">
    <source>
        <dbReference type="SAM" id="MobiDB-lite"/>
    </source>
</evidence>
<gene>
    <name evidence="3" type="primary">LOC106814516</name>
</gene>
<feature type="non-terminal residue" evidence="3">
    <location>
        <position position="834"/>
    </location>
</feature>
<feature type="compositionally biased region" description="Polar residues" evidence="1">
    <location>
        <begin position="204"/>
        <end position="216"/>
    </location>
</feature>
<keyword evidence="2" id="KW-1185">Reference proteome</keyword>
<reference evidence="3" key="1">
    <citation type="submission" date="2025-08" db="UniProtKB">
        <authorList>
            <consortium name="RefSeq"/>
        </authorList>
    </citation>
    <scope>IDENTIFICATION</scope>
</reference>
<proteinExistence type="predicted"/>